<dbReference type="AlphaFoldDB" id="A0A1D8K4S8"/>
<dbReference type="Proteomes" id="UP000095342">
    <property type="component" value="Chromosome"/>
</dbReference>
<dbReference type="PANTHER" id="PTHR33643">
    <property type="entry name" value="UREASE ACCESSORY PROTEIN D"/>
    <property type="match status" value="1"/>
</dbReference>
<comment type="subcellular location">
    <subcellularLocation>
        <location evidence="4">Cytoplasm</location>
    </subcellularLocation>
</comment>
<protein>
    <recommendedName>
        <fullName evidence="4">Urease accessory protein UreD</fullName>
    </recommendedName>
</protein>
<evidence type="ECO:0000313" key="6">
    <source>
        <dbReference type="Proteomes" id="UP000095342"/>
    </source>
</evidence>
<dbReference type="InterPro" id="IPR002669">
    <property type="entry name" value="UreD"/>
</dbReference>
<keyword evidence="3 4" id="KW-0143">Chaperone</keyword>
<dbReference type="KEGG" id="aaeo:BJI67_01620"/>
<comment type="subunit">
    <text evidence="4">UreD, UreF and UreG form a complex that acts as a GTP-hydrolysis-dependent molecular chaperone, activating the urease apoprotein by helping to assemble the nickel containing metallocenter of UreC. The UreE protein probably delivers the nickel.</text>
</comment>
<proteinExistence type="inferred from homology"/>
<keyword evidence="4" id="KW-0963">Cytoplasm</keyword>
<dbReference type="GO" id="GO:0016151">
    <property type="term" value="F:nickel cation binding"/>
    <property type="evidence" value="ECO:0007669"/>
    <property type="project" value="UniProtKB-UniRule"/>
</dbReference>
<accession>A0A1D8K4S8</accession>
<dbReference type="RefSeq" id="WP_070071543.1">
    <property type="nucleotide sequence ID" value="NZ_CP017448.1"/>
</dbReference>
<reference evidence="5 6" key="1">
    <citation type="submission" date="2016-09" db="EMBL/GenBank/DDBJ databases">
        <title>Acidihalobacter prosperus V6 (DSM14174).</title>
        <authorList>
            <person name="Khaleque H.N."/>
            <person name="Ramsay J.P."/>
            <person name="Murphy R.J.T."/>
            <person name="Kaksonen A.H."/>
            <person name="Boxall N.J."/>
            <person name="Watkin E.L.J."/>
        </authorList>
    </citation>
    <scope>NUCLEOTIDE SEQUENCE [LARGE SCALE GENOMIC DNA]</scope>
    <source>
        <strain evidence="5 6">V6</strain>
    </source>
</reference>
<dbReference type="HAMAP" id="MF_01384">
    <property type="entry name" value="UreD"/>
    <property type="match status" value="1"/>
</dbReference>
<sequence>MTIQATIAEAFPCAESRGGDAGWPAFLALRFGARGGHSYVASRRHHGPLLIQRPFYPEGGVCHAYLLHPPAGVVGGDSLRLEAEVASGAHALMTTPSAGKFYSSPQRIARVAQRLRVAPGAALEWLPQETILFEGARAELDTRVELTGDARYFGWEVVCLGRPAAGTGFGEGHWRQHLEVRVDGRPVLIERLALDAGDALLEAAWGLQGQGVSATLVAAGSGACGHLDSLHEAGLGTPARGFGGLTETGGLLVGRFLGAEGADARQWFEALWCWLRPRICGVPACPPRIWRT</sequence>
<dbReference type="GO" id="GO:0005737">
    <property type="term" value="C:cytoplasm"/>
    <property type="evidence" value="ECO:0007669"/>
    <property type="project" value="UniProtKB-SubCell"/>
</dbReference>
<evidence type="ECO:0000313" key="5">
    <source>
        <dbReference type="EMBL" id="AOV15944.1"/>
    </source>
</evidence>
<dbReference type="EMBL" id="CP017448">
    <property type="protein sequence ID" value="AOV15944.1"/>
    <property type="molecule type" value="Genomic_DNA"/>
</dbReference>
<organism evidence="5 6">
    <name type="scientific">Acidihalobacter aeolianus</name>
    <dbReference type="NCBI Taxonomy" id="2792603"/>
    <lineage>
        <taxon>Bacteria</taxon>
        <taxon>Pseudomonadati</taxon>
        <taxon>Pseudomonadota</taxon>
        <taxon>Gammaproteobacteria</taxon>
        <taxon>Chromatiales</taxon>
        <taxon>Ectothiorhodospiraceae</taxon>
        <taxon>Acidihalobacter</taxon>
    </lineage>
</organism>
<evidence type="ECO:0000256" key="4">
    <source>
        <dbReference type="HAMAP-Rule" id="MF_01384"/>
    </source>
</evidence>
<keyword evidence="2 4" id="KW-0996">Nickel insertion</keyword>
<evidence type="ECO:0000256" key="3">
    <source>
        <dbReference type="ARBA" id="ARBA00023186"/>
    </source>
</evidence>
<keyword evidence="6" id="KW-1185">Reference proteome</keyword>
<comment type="function">
    <text evidence="4">Required for maturation of urease via the functional incorporation of the urease nickel metallocenter.</text>
</comment>
<name>A0A1D8K4S8_9GAMM</name>
<comment type="similarity">
    <text evidence="1 4">Belongs to the UreD family.</text>
</comment>
<evidence type="ECO:0000256" key="2">
    <source>
        <dbReference type="ARBA" id="ARBA00022988"/>
    </source>
</evidence>
<dbReference type="Pfam" id="PF01774">
    <property type="entry name" value="UreD"/>
    <property type="match status" value="1"/>
</dbReference>
<evidence type="ECO:0000256" key="1">
    <source>
        <dbReference type="ARBA" id="ARBA00007177"/>
    </source>
</evidence>
<gene>
    <name evidence="4" type="primary">ureD</name>
    <name evidence="5" type="ORF">BJI67_01620</name>
</gene>
<dbReference type="PANTHER" id="PTHR33643:SF1">
    <property type="entry name" value="UREASE ACCESSORY PROTEIN D"/>
    <property type="match status" value="1"/>
</dbReference>